<accession>A0A1Y2BJ11</accession>
<sequence length="381" mass="40614">MVAMAESTAAPRLKLVIRRLPPTLPEEIFWSSVQPWVNDETCHWRRFVKGRASDGPNGSSVFSRAYCLMANLEHLIEFHRGYDGHLFRSKTGAEYQAVVEFAPVQKTPYRAKTKTDARQATIDDDPDYLSFLESLNNPTPKPTLEPTVPAPPPTSTPLLDHLRNRGTKSTKSAKSAESSKSATDARREAALASVSKAAAKRTPQNVGVSLVAGKGRQVKITPASSIEVETESAAPEKKSRNRKKGANASSGPHGSSGLIQDSSTALPTSDTGGGRGRGRGARGREGRGGESARPTTVNRENRDSEGDQQRATGIGSEGRDGGEGRATGEGRGRGRSGDGRVRSEGRGGRGRGGNRTARGAVVQILTNNATRPDPANARIDM</sequence>
<dbReference type="GO" id="GO:0045727">
    <property type="term" value="P:positive regulation of translation"/>
    <property type="evidence" value="ECO:0007669"/>
    <property type="project" value="TreeGrafter"/>
</dbReference>
<reference evidence="7 8" key="1">
    <citation type="submission" date="2016-07" db="EMBL/GenBank/DDBJ databases">
        <title>Pervasive Adenine N6-methylation of Active Genes in Fungi.</title>
        <authorList>
            <consortium name="DOE Joint Genome Institute"/>
            <person name="Mondo S.J."/>
            <person name="Dannebaum R.O."/>
            <person name="Kuo R.C."/>
            <person name="Labutti K."/>
            <person name="Haridas S."/>
            <person name="Kuo A."/>
            <person name="Salamov A."/>
            <person name="Ahrendt S.R."/>
            <person name="Lipzen A."/>
            <person name="Sullivan W."/>
            <person name="Andreopoulos W.B."/>
            <person name="Clum A."/>
            <person name="Lindquist E."/>
            <person name="Daum C."/>
            <person name="Ramamoorthy G.K."/>
            <person name="Gryganskyi A."/>
            <person name="Culley D."/>
            <person name="Magnuson J.K."/>
            <person name="James T.Y."/>
            <person name="O'Malley M.A."/>
            <person name="Stajich J.E."/>
            <person name="Spatafora J.W."/>
            <person name="Visel A."/>
            <person name="Grigoriev I.V."/>
        </authorList>
    </citation>
    <scope>NUCLEOTIDE SEQUENCE [LARGE SCALE GENOMIC DNA]</scope>
    <source>
        <strain evidence="7 8">68-887.2</strain>
    </source>
</reference>
<keyword evidence="8" id="KW-1185">Reference proteome</keyword>
<dbReference type="GO" id="GO:0000184">
    <property type="term" value="P:nuclear-transcribed mRNA catabolic process, nonsense-mediated decay"/>
    <property type="evidence" value="ECO:0007669"/>
    <property type="project" value="UniProtKB-KW"/>
</dbReference>
<feature type="compositionally biased region" description="Basic and acidic residues" evidence="5">
    <location>
        <begin position="299"/>
        <end position="308"/>
    </location>
</feature>
<dbReference type="InterPro" id="IPR035979">
    <property type="entry name" value="RBD_domain_sf"/>
</dbReference>
<feature type="region of interest" description="Disordered" evidence="5">
    <location>
        <begin position="222"/>
        <end position="381"/>
    </location>
</feature>
<protein>
    <submittedName>
        <fullName evidence="7">Smg-4/UPF3 family-domain-containing protein</fullName>
    </submittedName>
</protein>
<feature type="compositionally biased region" description="Pro residues" evidence="5">
    <location>
        <begin position="139"/>
        <end position="155"/>
    </location>
</feature>
<organism evidence="7 8">
    <name type="scientific">Naematelia encephala</name>
    <dbReference type="NCBI Taxonomy" id="71784"/>
    <lineage>
        <taxon>Eukaryota</taxon>
        <taxon>Fungi</taxon>
        <taxon>Dikarya</taxon>
        <taxon>Basidiomycota</taxon>
        <taxon>Agaricomycotina</taxon>
        <taxon>Tremellomycetes</taxon>
        <taxon>Tremellales</taxon>
        <taxon>Naemateliaceae</taxon>
        <taxon>Naematelia</taxon>
    </lineage>
</organism>
<dbReference type="GO" id="GO:0003729">
    <property type="term" value="F:mRNA binding"/>
    <property type="evidence" value="ECO:0007669"/>
    <property type="project" value="TreeGrafter"/>
</dbReference>
<dbReference type="Proteomes" id="UP000193986">
    <property type="component" value="Unassembled WGS sequence"/>
</dbReference>
<feature type="compositionally biased region" description="Polar residues" evidence="5">
    <location>
        <begin position="247"/>
        <end position="270"/>
    </location>
</feature>
<feature type="region of interest" description="Disordered" evidence="5">
    <location>
        <begin position="128"/>
        <end position="188"/>
    </location>
</feature>
<evidence type="ECO:0000259" key="6">
    <source>
        <dbReference type="Pfam" id="PF03467"/>
    </source>
</evidence>
<dbReference type="PANTHER" id="PTHR13112">
    <property type="entry name" value="UPF3 REGULATOR OF NONSENSE TRANSCRIPTS-LIKE PROTEIN"/>
    <property type="match status" value="1"/>
</dbReference>
<dbReference type="InterPro" id="IPR012677">
    <property type="entry name" value="Nucleotide-bd_a/b_plait_sf"/>
</dbReference>
<evidence type="ECO:0000256" key="5">
    <source>
        <dbReference type="SAM" id="MobiDB-lite"/>
    </source>
</evidence>
<dbReference type="PANTHER" id="PTHR13112:SF0">
    <property type="entry name" value="FI21285P1"/>
    <property type="match status" value="1"/>
</dbReference>
<dbReference type="GO" id="GO:0005737">
    <property type="term" value="C:cytoplasm"/>
    <property type="evidence" value="ECO:0007669"/>
    <property type="project" value="TreeGrafter"/>
</dbReference>
<dbReference type="CDD" id="cd12455">
    <property type="entry name" value="RRM_like_Smg4_UPF3"/>
    <property type="match status" value="1"/>
</dbReference>
<proteinExistence type="inferred from homology"/>
<dbReference type="InterPro" id="IPR039722">
    <property type="entry name" value="Upf3"/>
</dbReference>
<comment type="subcellular location">
    <subcellularLocation>
        <location evidence="1">Nucleus</location>
    </subcellularLocation>
</comment>
<name>A0A1Y2BJ11_9TREE</name>
<dbReference type="SUPFAM" id="SSF54928">
    <property type="entry name" value="RNA-binding domain, RBD"/>
    <property type="match status" value="1"/>
</dbReference>
<evidence type="ECO:0000256" key="4">
    <source>
        <dbReference type="ARBA" id="ARBA00023242"/>
    </source>
</evidence>
<dbReference type="STRING" id="71784.A0A1Y2BJ11"/>
<dbReference type="AlphaFoldDB" id="A0A1Y2BJ11"/>
<dbReference type="Gene3D" id="3.30.70.330">
    <property type="match status" value="1"/>
</dbReference>
<dbReference type="Pfam" id="PF03467">
    <property type="entry name" value="Smg4_UPF3"/>
    <property type="match status" value="1"/>
</dbReference>
<dbReference type="GO" id="GO:0005730">
    <property type="term" value="C:nucleolus"/>
    <property type="evidence" value="ECO:0007669"/>
    <property type="project" value="TreeGrafter"/>
</dbReference>
<comment type="caution">
    <text evidence="7">The sequence shown here is derived from an EMBL/GenBank/DDBJ whole genome shotgun (WGS) entry which is preliminary data.</text>
</comment>
<dbReference type="EMBL" id="MCFC01000002">
    <property type="protein sequence ID" value="ORY34746.1"/>
    <property type="molecule type" value="Genomic_DNA"/>
</dbReference>
<gene>
    <name evidence="7" type="ORF">BCR39DRAFT_514359</name>
</gene>
<evidence type="ECO:0000256" key="1">
    <source>
        <dbReference type="ARBA" id="ARBA00004123"/>
    </source>
</evidence>
<evidence type="ECO:0000256" key="3">
    <source>
        <dbReference type="ARBA" id="ARBA00023161"/>
    </source>
</evidence>
<keyword evidence="3" id="KW-0866">Nonsense-mediated mRNA decay</keyword>
<keyword evidence="4" id="KW-0539">Nucleus</keyword>
<comment type="similarity">
    <text evidence="2">Belongs to the RENT3 family.</text>
</comment>
<evidence type="ECO:0000313" key="8">
    <source>
        <dbReference type="Proteomes" id="UP000193986"/>
    </source>
</evidence>
<evidence type="ECO:0000256" key="2">
    <source>
        <dbReference type="ARBA" id="ARBA00005991"/>
    </source>
</evidence>
<feature type="domain" description="UPF3" evidence="6">
    <location>
        <begin position="12"/>
        <end position="165"/>
    </location>
</feature>
<feature type="compositionally biased region" description="Basic and acidic residues" evidence="5">
    <location>
        <begin position="317"/>
        <end position="347"/>
    </location>
</feature>
<dbReference type="InterPro" id="IPR005120">
    <property type="entry name" value="UPF3_dom"/>
</dbReference>
<evidence type="ECO:0000313" key="7">
    <source>
        <dbReference type="EMBL" id="ORY34746.1"/>
    </source>
</evidence>
<dbReference type="InParanoid" id="A0A1Y2BJ11"/>
<feature type="compositionally biased region" description="Low complexity" evidence="5">
    <location>
        <begin position="167"/>
        <end position="182"/>
    </location>
</feature>
<dbReference type="OrthoDB" id="18087at2759"/>